<dbReference type="GO" id="GO:1900753">
    <property type="term" value="P:doxorubicin transport"/>
    <property type="evidence" value="ECO:0007669"/>
    <property type="project" value="InterPro"/>
</dbReference>
<dbReference type="InterPro" id="IPR050763">
    <property type="entry name" value="ABC_transporter_ATP-binding"/>
</dbReference>
<organism evidence="8 9">
    <name type="scientific">Prauserella shujinwangii</name>
    <dbReference type="NCBI Taxonomy" id="1453103"/>
    <lineage>
        <taxon>Bacteria</taxon>
        <taxon>Bacillati</taxon>
        <taxon>Actinomycetota</taxon>
        <taxon>Actinomycetes</taxon>
        <taxon>Pseudonocardiales</taxon>
        <taxon>Pseudonocardiaceae</taxon>
        <taxon>Prauserella</taxon>
    </lineage>
</organism>
<keyword evidence="5" id="KW-0046">Antibiotic resistance</keyword>
<dbReference type="GO" id="GO:0005886">
    <property type="term" value="C:plasma membrane"/>
    <property type="evidence" value="ECO:0007669"/>
    <property type="project" value="UniProtKB-SubCell"/>
</dbReference>
<dbReference type="PROSITE" id="PS00211">
    <property type="entry name" value="ABC_TRANSPORTER_1"/>
    <property type="match status" value="1"/>
</dbReference>
<dbReference type="GO" id="GO:0046677">
    <property type="term" value="P:response to antibiotic"/>
    <property type="evidence" value="ECO:0007669"/>
    <property type="project" value="UniProtKB-KW"/>
</dbReference>
<dbReference type="NCBIfam" id="TIGR01188">
    <property type="entry name" value="drrA"/>
    <property type="match status" value="1"/>
</dbReference>
<evidence type="ECO:0000256" key="1">
    <source>
        <dbReference type="ARBA" id="ARBA00004413"/>
    </source>
</evidence>
<dbReference type="Pfam" id="PF00005">
    <property type="entry name" value="ABC_tran"/>
    <property type="match status" value="1"/>
</dbReference>
<feature type="domain" description="ABC transporter" evidence="7">
    <location>
        <begin position="2"/>
        <end position="237"/>
    </location>
</feature>
<dbReference type="AlphaFoldDB" id="A0A2T0M062"/>
<comment type="caution">
    <text evidence="8">The sequence shown here is derived from an EMBL/GenBank/DDBJ whole genome shotgun (WGS) entry which is preliminary data.</text>
</comment>
<comment type="subcellular location">
    <subcellularLocation>
        <location evidence="1">Cell membrane</location>
        <topology evidence="1">Peripheral membrane protein</topology>
        <orientation evidence="1">Cytoplasmic side</orientation>
    </subcellularLocation>
</comment>
<evidence type="ECO:0000256" key="6">
    <source>
        <dbReference type="ARBA" id="ARBA00049985"/>
    </source>
</evidence>
<protein>
    <submittedName>
        <fullName evidence="8">ABC-2 type transport system ATP-binding protein</fullName>
    </submittedName>
</protein>
<dbReference type="Gene3D" id="3.40.50.300">
    <property type="entry name" value="P-loop containing nucleotide triphosphate hydrolases"/>
    <property type="match status" value="1"/>
</dbReference>
<sequence length="326" mass="34798">MIKARGLARRFSARGRTVEAVKGVDIDVAEGELVGFLGPNGAGKTTTLRMLTTLLRPTAGEATVGGCDLLADPLGVRQRIGYVAQGGGTAPECKVGEEMELQGRLYGLSKAEAHRRGAELAEQLDLAGLGQRLTKTLSGGQRRRLDIALGLIHDPKLVFFDEPTTGLDPQSRANLWEHIRRLRAEHGVTLFLTTHYLDEADALCDRILVIDSGRIVAEGSPDALKARVSGDGVEIGLEPDSVTAAAEVVTALDGAHDVSVVDGTVRFRVPRGDTAMPELLRALDAKDIPMLSMQVHRPTLDDVFLTLTGRTLRDAEEGGEVATDAA</sequence>
<keyword evidence="4 8" id="KW-0067">ATP-binding</keyword>
<evidence type="ECO:0000256" key="5">
    <source>
        <dbReference type="ARBA" id="ARBA00023251"/>
    </source>
</evidence>
<dbReference type="InterPro" id="IPR003593">
    <property type="entry name" value="AAA+_ATPase"/>
</dbReference>
<accession>A0A2T0M062</accession>
<proteinExistence type="inferred from homology"/>
<dbReference type="PANTHER" id="PTHR42711">
    <property type="entry name" value="ABC TRANSPORTER ATP-BINDING PROTEIN"/>
    <property type="match status" value="1"/>
</dbReference>
<dbReference type="InterPro" id="IPR025302">
    <property type="entry name" value="DrrA1/2-like_C"/>
</dbReference>
<dbReference type="OrthoDB" id="9804819at2"/>
<dbReference type="Proteomes" id="UP000238362">
    <property type="component" value="Unassembled WGS sequence"/>
</dbReference>
<dbReference type="GO" id="GO:0043215">
    <property type="term" value="P:daunorubicin transport"/>
    <property type="evidence" value="ECO:0007669"/>
    <property type="project" value="InterPro"/>
</dbReference>
<dbReference type="InterPro" id="IPR003439">
    <property type="entry name" value="ABC_transporter-like_ATP-bd"/>
</dbReference>
<evidence type="ECO:0000256" key="4">
    <source>
        <dbReference type="ARBA" id="ARBA00022840"/>
    </source>
</evidence>
<name>A0A2T0M062_9PSEU</name>
<dbReference type="Pfam" id="PF13732">
    <property type="entry name" value="DrrA1-3_C"/>
    <property type="match status" value="1"/>
</dbReference>
<evidence type="ECO:0000313" key="9">
    <source>
        <dbReference type="Proteomes" id="UP000238362"/>
    </source>
</evidence>
<evidence type="ECO:0000313" key="8">
    <source>
        <dbReference type="EMBL" id="PRX49985.1"/>
    </source>
</evidence>
<dbReference type="PROSITE" id="PS50893">
    <property type="entry name" value="ABC_TRANSPORTER_2"/>
    <property type="match status" value="1"/>
</dbReference>
<gene>
    <name evidence="8" type="ORF">B0I33_102101</name>
</gene>
<evidence type="ECO:0000256" key="2">
    <source>
        <dbReference type="ARBA" id="ARBA00022448"/>
    </source>
</evidence>
<dbReference type="GO" id="GO:0005524">
    <property type="term" value="F:ATP binding"/>
    <property type="evidence" value="ECO:0007669"/>
    <property type="project" value="UniProtKB-KW"/>
</dbReference>
<evidence type="ECO:0000259" key="7">
    <source>
        <dbReference type="PROSITE" id="PS50893"/>
    </source>
</evidence>
<dbReference type="GO" id="GO:0016887">
    <property type="term" value="F:ATP hydrolysis activity"/>
    <property type="evidence" value="ECO:0007669"/>
    <property type="project" value="InterPro"/>
</dbReference>
<comment type="similarity">
    <text evidence="6">Belongs to the ABC transporter superfamily. Drug exporter-1 (DrugE1) (TC 3.A.1.105) family.</text>
</comment>
<keyword evidence="9" id="KW-1185">Reference proteome</keyword>
<reference evidence="8 9" key="1">
    <citation type="submission" date="2018-03" db="EMBL/GenBank/DDBJ databases">
        <title>Genomic Encyclopedia of Type Strains, Phase III (KMG-III): the genomes of soil and plant-associated and newly described type strains.</title>
        <authorList>
            <person name="Whitman W."/>
        </authorList>
    </citation>
    <scope>NUCLEOTIDE SEQUENCE [LARGE SCALE GENOMIC DNA]</scope>
    <source>
        <strain evidence="8 9">CGMCC 4.7125</strain>
    </source>
</reference>
<dbReference type="RefSeq" id="WP_106177121.1">
    <property type="nucleotide sequence ID" value="NZ_PVNH01000002.1"/>
</dbReference>
<dbReference type="InterPro" id="IPR017871">
    <property type="entry name" value="ABC_transporter-like_CS"/>
</dbReference>
<dbReference type="EMBL" id="PVNH01000002">
    <property type="protein sequence ID" value="PRX49985.1"/>
    <property type="molecule type" value="Genomic_DNA"/>
</dbReference>
<dbReference type="InterPro" id="IPR005894">
    <property type="entry name" value="DrrA"/>
</dbReference>
<dbReference type="PANTHER" id="PTHR42711:SF5">
    <property type="entry name" value="ABC TRANSPORTER ATP-BINDING PROTEIN NATA"/>
    <property type="match status" value="1"/>
</dbReference>
<dbReference type="InterPro" id="IPR027417">
    <property type="entry name" value="P-loop_NTPase"/>
</dbReference>
<keyword evidence="2" id="KW-0813">Transport</keyword>
<keyword evidence="3" id="KW-0547">Nucleotide-binding</keyword>
<dbReference type="SUPFAM" id="SSF52540">
    <property type="entry name" value="P-loop containing nucleoside triphosphate hydrolases"/>
    <property type="match status" value="1"/>
</dbReference>
<evidence type="ECO:0000256" key="3">
    <source>
        <dbReference type="ARBA" id="ARBA00022741"/>
    </source>
</evidence>
<dbReference type="SMART" id="SM00382">
    <property type="entry name" value="AAA"/>
    <property type="match status" value="1"/>
</dbReference>